<feature type="region of interest" description="Disordered" evidence="1">
    <location>
        <begin position="252"/>
        <end position="290"/>
    </location>
</feature>
<evidence type="ECO:0000313" key="4">
    <source>
        <dbReference type="Proteomes" id="UP000515981"/>
    </source>
</evidence>
<sequence length="655" mass="72859">MSGSQNRSCCNIIYRLGLNIVMLLTLLLSMLLFAGSFLTTCYADNMETQQVLLRPDNPLWNLLELAGFGLLFCGCLYLYEKIGEKFRRGLLVFTLTFVFGLGILLILFGRTVPAADALSVYNAAAEWILGNTDIIHPTVSYLSYYPQQIGLMAFLELLLRIWNLTGLSVPAWHFIKLVYVCLLCGAIWFQYLSLQYLWPENYKKISCCYLVLVCCNLPMIMYSSFVYGEIPSFAALSVGCYLLLRLLGSSSPDSSYRDNVSPGGSSPDSSYRNNVSPGGSSPDSSYRDNVSRNDAPSVTAYDYVPRMLRQILFTGFGSILFLTLSVMLRKNSLIPVIAVLLVLLFEALRPGRNGKMRLGLLIMAVCLAVTSVGILPLVQKCYEKKAGNTLSSGVTAMSYLAMGMQEASRGCGWYNGFNIDTYDTAGMDTALANEISRLAIDERLTYFREHPGYTADFYLHKHLSQWADGTYASRQATLATYGGRSAFFKEVYEGSLSGGYIEWCNAWQNVLYLGVLVFCIDSLKKRRKSKVVGHMADQTAGQHGADQLGADRHGADRHGADQHGADRHGADRLGADRHGADRHGADRHGADRLGADRLYVYVGLIAVLGGFLFHIFWEANSRYIFSYSLLLMPYCGAGVYTGICRIRDWVRSRFH</sequence>
<feature type="transmembrane region" description="Helical" evidence="2">
    <location>
        <begin position="58"/>
        <end position="78"/>
    </location>
</feature>
<dbReference type="RefSeq" id="WP_249325935.1">
    <property type="nucleotide sequence ID" value="NZ_CP060633.1"/>
</dbReference>
<keyword evidence="2" id="KW-1133">Transmembrane helix</keyword>
<feature type="transmembrane region" description="Helical" evidence="2">
    <location>
        <begin position="598"/>
        <end position="617"/>
    </location>
</feature>
<feature type="transmembrane region" description="Helical" evidence="2">
    <location>
        <begin position="206"/>
        <end position="224"/>
    </location>
</feature>
<feature type="transmembrane region" description="Helical" evidence="2">
    <location>
        <begin position="90"/>
        <end position="109"/>
    </location>
</feature>
<feature type="transmembrane region" description="Helical" evidence="2">
    <location>
        <begin position="358"/>
        <end position="378"/>
    </location>
</feature>
<feature type="region of interest" description="Disordered" evidence="1">
    <location>
        <begin position="541"/>
        <end position="586"/>
    </location>
</feature>
<dbReference type="Proteomes" id="UP000515981">
    <property type="component" value="Chromosome"/>
</dbReference>
<name>A0A7G9FUB3_9FIRM</name>
<organism evidence="3 4">
    <name type="scientific">Simiaoa sunii</name>
    <dbReference type="NCBI Taxonomy" id="2763672"/>
    <lineage>
        <taxon>Bacteria</taxon>
        <taxon>Bacillati</taxon>
        <taxon>Bacillota</taxon>
        <taxon>Clostridia</taxon>
        <taxon>Lachnospirales</taxon>
        <taxon>Lachnospiraceae</taxon>
        <taxon>Simiaoa</taxon>
    </lineage>
</organism>
<dbReference type="EMBL" id="CP060633">
    <property type="protein sequence ID" value="QNM02145.1"/>
    <property type="molecule type" value="Genomic_DNA"/>
</dbReference>
<feature type="compositionally biased region" description="Polar residues" evidence="1">
    <location>
        <begin position="252"/>
        <end position="284"/>
    </location>
</feature>
<keyword evidence="2" id="KW-0472">Membrane</keyword>
<protein>
    <submittedName>
        <fullName evidence="3">Uncharacterized protein</fullName>
    </submittedName>
</protein>
<dbReference type="AlphaFoldDB" id="A0A7G9FUB3"/>
<reference evidence="3 4" key="1">
    <citation type="submission" date="2020-08" db="EMBL/GenBank/DDBJ databases">
        <authorList>
            <person name="Liu C."/>
            <person name="Sun Q."/>
        </authorList>
    </citation>
    <scope>NUCLEOTIDE SEQUENCE [LARGE SCALE GENOMIC DNA]</scope>
    <source>
        <strain evidence="3 4">NSJ-8</strain>
    </source>
</reference>
<feature type="transmembrane region" description="Helical" evidence="2">
    <location>
        <begin position="334"/>
        <end position="351"/>
    </location>
</feature>
<gene>
    <name evidence="3" type="ORF">H9Q77_13870</name>
</gene>
<evidence type="ECO:0000256" key="2">
    <source>
        <dbReference type="SAM" id="Phobius"/>
    </source>
</evidence>
<dbReference type="KEGG" id="ssun:H9Q77_13870"/>
<keyword evidence="2" id="KW-0812">Transmembrane</keyword>
<feature type="transmembrane region" description="Helical" evidence="2">
    <location>
        <begin position="171"/>
        <end position="194"/>
    </location>
</feature>
<evidence type="ECO:0000313" key="3">
    <source>
        <dbReference type="EMBL" id="QNM02145.1"/>
    </source>
</evidence>
<feature type="transmembrane region" description="Helical" evidence="2">
    <location>
        <begin position="311"/>
        <end position="328"/>
    </location>
</feature>
<feature type="transmembrane region" description="Helical" evidence="2">
    <location>
        <begin position="12"/>
        <end position="38"/>
    </location>
</feature>
<keyword evidence="4" id="KW-1185">Reference proteome</keyword>
<proteinExistence type="predicted"/>
<feature type="transmembrane region" description="Helical" evidence="2">
    <location>
        <begin position="623"/>
        <end position="643"/>
    </location>
</feature>
<evidence type="ECO:0000256" key="1">
    <source>
        <dbReference type="SAM" id="MobiDB-lite"/>
    </source>
</evidence>
<feature type="compositionally biased region" description="Basic and acidic residues" evidence="1">
    <location>
        <begin position="549"/>
        <end position="586"/>
    </location>
</feature>
<accession>A0A7G9FUB3</accession>